<dbReference type="InterPro" id="IPR009003">
    <property type="entry name" value="Peptidase_S1_PA"/>
</dbReference>
<dbReference type="GO" id="GO:0004252">
    <property type="term" value="F:serine-type endopeptidase activity"/>
    <property type="evidence" value="ECO:0007669"/>
    <property type="project" value="InterPro"/>
</dbReference>
<evidence type="ECO:0000313" key="7">
    <source>
        <dbReference type="Proteomes" id="UP000199288"/>
    </source>
</evidence>
<dbReference type="SMART" id="SM00228">
    <property type="entry name" value="PDZ"/>
    <property type="match status" value="1"/>
</dbReference>
<comment type="similarity">
    <text evidence="1">Belongs to the peptidase S1C family.</text>
</comment>
<dbReference type="InterPro" id="IPR001940">
    <property type="entry name" value="Peptidase_S1C"/>
</dbReference>
<dbReference type="InterPro" id="IPR001478">
    <property type="entry name" value="PDZ"/>
</dbReference>
<evidence type="ECO:0000256" key="2">
    <source>
        <dbReference type="ARBA" id="ARBA00022670"/>
    </source>
</evidence>
<dbReference type="InterPro" id="IPR036034">
    <property type="entry name" value="PDZ_sf"/>
</dbReference>
<name>A0A1H3XCG9_9ACTO</name>
<evidence type="ECO:0000313" key="6">
    <source>
        <dbReference type="EMBL" id="SDZ96292.1"/>
    </source>
</evidence>
<dbReference type="PANTHER" id="PTHR43343:SF3">
    <property type="entry name" value="PROTEASE DO-LIKE 8, CHLOROPLASTIC"/>
    <property type="match status" value="1"/>
</dbReference>
<dbReference type="CDD" id="cd06779">
    <property type="entry name" value="cpPDZ_Deg_HtrA-like"/>
    <property type="match status" value="1"/>
</dbReference>
<feature type="domain" description="PDZ" evidence="5">
    <location>
        <begin position="322"/>
        <end position="389"/>
    </location>
</feature>
<dbReference type="EMBL" id="FNQV01000003">
    <property type="protein sequence ID" value="SDZ96292.1"/>
    <property type="molecule type" value="Genomic_DNA"/>
</dbReference>
<keyword evidence="3" id="KW-0378">Hydrolase</keyword>
<keyword evidence="7" id="KW-1185">Reference proteome</keyword>
<keyword evidence="2 6" id="KW-0645">Protease</keyword>
<dbReference type="SUPFAM" id="SSF50156">
    <property type="entry name" value="PDZ domain-like"/>
    <property type="match status" value="1"/>
</dbReference>
<dbReference type="PANTHER" id="PTHR43343">
    <property type="entry name" value="PEPTIDASE S12"/>
    <property type="match status" value="1"/>
</dbReference>
<dbReference type="PRINTS" id="PR00834">
    <property type="entry name" value="PROTEASES2C"/>
</dbReference>
<dbReference type="PROSITE" id="PS50106">
    <property type="entry name" value="PDZ"/>
    <property type="match status" value="1"/>
</dbReference>
<evidence type="ECO:0000259" key="5">
    <source>
        <dbReference type="PROSITE" id="PS50106"/>
    </source>
</evidence>
<proteinExistence type="inferred from homology"/>
<dbReference type="GO" id="GO:0006508">
    <property type="term" value="P:proteolysis"/>
    <property type="evidence" value="ECO:0007669"/>
    <property type="project" value="UniProtKB-KW"/>
</dbReference>
<feature type="region of interest" description="Disordered" evidence="4">
    <location>
        <begin position="1"/>
        <end position="55"/>
    </location>
</feature>
<evidence type="ECO:0000256" key="1">
    <source>
        <dbReference type="ARBA" id="ARBA00010541"/>
    </source>
</evidence>
<organism evidence="6 7">
    <name type="scientific">Bowdeniella nasicola</name>
    <dbReference type="NCBI Taxonomy" id="208480"/>
    <lineage>
        <taxon>Bacteria</taxon>
        <taxon>Bacillati</taxon>
        <taxon>Actinomycetota</taxon>
        <taxon>Actinomycetes</taxon>
        <taxon>Actinomycetales</taxon>
        <taxon>Actinomycetaceae</taxon>
        <taxon>Bowdeniella</taxon>
    </lineage>
</organism>
<dbReference type="InterPro" id="IPR043504">
    <property type="entry name" value="Peptidase_S1_PA_chymotrypsin"/>
</dbReference>
<evidence type="ECO:0000256" key="4">
    <source>
        <dbReference type="SAM" id="MobiDB-lite"/>
    </source>
</evidence>
<gene>
    <name evidence="6" type="ORF">SAMN02910418_00659</name>
</gene>
<protein>
    <submittedName>
        <fullName evidence="6">Putative serine protease PepD</fullName>
    </submittedName>
</protein>
<evidence type="ECO:0000256" key="3">
    <source>
        <dbReference type="ARBA" id="ARBA00022801"/>
    </source>
</evidence>
<dbReference type="Pfam" id="PF13180">
    <property type="entry name" value="PDZ_2"/>
    <property type="match status" value="1"/>
</dbReference>
<dbReference type="AlphaFoldDB" id="A0A1H3XCG9"/>
<accession>A0A1H3XCG9</accession>
<dbReference type="SUPFAM" id="SSF50494">
    <property type="entry name" value="Trypsin-like serine proteases"/>
    <property type="match status" value="1"/>
</dbReference>
<dbReference type="Gene3D" id="2.40.10.10">
    <property type="entry name" value="Trypsin-like serine proteases"/>
    <property type="match status" value="2"/>
</dbReference>
<dbReference type="RefSeq" id="WP_092562010.1">
    <property type="nucleotide sequence ID" value="NZ_FNQV01000003.1"/>
</dbReference>
<dbReference type="Proteomes" id="UP000199288">
    <property type="component" value="Unassembled WGS sequence"/>
</dbReference>
<sequence length="432" mass="43593">MNDSQRPPEPNQPSQPAWIRPDTGYSTSGYPGPTHPAPTRPTDTRPQPGSEAGRRRPTWAALLGTSLASALLASGVTLGAGHLIEPTTQQTASPGVSTTTSADTSTNARAASSAALPNWEAVAGEVKDSVVSIAMRTADGSGNGSGVILDNTGHILTNNHVIDGAREIVVTLADGRMLKAKVRGTDPATDLAVLTLDNPPSDLKPATFGDSSGLTVGQPVVAVGNPLGLSSTVTTGIVSALNRPVTTSKVSQDGPFEQVVDRVTTNAIQIDASINPGNSGGPIFDGTGKVIGISSSIATLGQQGKAGSIGLGFAIPANLASRVADQLIANGVAEHAFLGVGLATGQAATDSAVRAGAQVRSVEDGSPAGKAGIQVGDVIVAIDKNAVQSADSLVGHVRQYASGDTATVSVVRGGQTKDIEVTLAARQDQPQR</sequence>
<reference evidence="7" key="1">
    <citation type="submission" date="2016-10" db="EMBL/GenBank/DDBJ databases">
        <authorList>
            <person name="Varghese N."/>
            <person name="Submissions S."/>
        </authorList>
    </citation>
    <scope>NUCLEOTIDE SEQUENCE [LARGE SCALE GENOMIC DNA]</scope>
    <source>
        <strain evidence="7">KPR-1</strain>
    </source>
</reference>
<dbReference type="Gene3D" id="2.30.42.10">
    <property type="match status" value="1"/>
</dbReference>
<dbReference type="InterPro" id="IPR051201">
    <property type="entry name" value="Chloro_Bact_Ser_Proteases"/>
</dbReference>
<dbReference type="Pfam" id="PF13365">
    <property type="entry name" value="Trypsin_2"/>
    <property type="match status" value="1"/>
</dbReference>